<dbReference type="AlphaFoldDB" id="A0AAV4QMX2"/>
<dbReference type="EMBL" id="BPLR01006393">
    <property type="protein sequence ID" value="GIY09507.1"/>
    <property type="molecule type" value="Genomic_DNA"/>
</dbReference>
<evidence type="ECO:0000313" key="3">
    <source>
        <dbReference type="Proteomes" id="UP001054945"/>
    </source>
</evidence>
<feature type="region of interest" description="Disordered" evidence="1">
    <location>
        <begin position="1"/>
        <end position="34"/>
    </location>
</feature>
<protein>
    <submittedName>
        <fullName evidence="2">Uncharacterized protein</fullName>
    </submittedName>
</protein>
<reference evidence="2 3" key="1">
    <citation type="submission" date="2021-06" db="EMBL/GenBank/DDBJ databases">
        <title>Caerostris extrusa draft genome.</title>
        <authorList>
            <person name="Kono N."/>
            <person name="Arakawa K."/>
        </authorList>
    </citation>
    <scope>NUCLEOTIDE SEQUENCE [LARGE SCALE GENOMIC DNA]</scope>
</reference>
<keyword evidence="3" id="KW-1185">Reference proteome</keyword>
<feature type="region of interest" description="Disordered" evidence="1">
    <location>
        <begin position="48"/>
        <end position="72"/>
    </location>
</feature>
<proteinExistence type="predicted"/>
<accession>A0AAV4QMX2</accession>
<gene>
    <name evidence="2" type="ORF">CEXT_385041</name>
</gene>
<dbReference type="Proteomes" id="UP001054945">
    <property type="component" value="Unassembled WGS sequence"/>
</dbReference>
<organism evidence="2 3">
    <name type="scientific">Caerostris extrusa</name>
    <name type="common">Bark spider</name>
    <name type="synonym">Caerostris bankana</name>
    <dbReference type="NCBI Taxonomy" id="172846"/>
    <lineage>
        <taxon>Eukaryota</taxon>
        <taxon>Metazoa</taxon>
        <taxon>Ecdysozoa</taxon>
        <taxon>Arthropoda</taxon>
        <taxon>Chelicerata</taxon>
        <taxon>Arachnida</taxon>
        <taxon>Araneae</taxon>
        <taxon>Araneomorphae</taxon>
        <taxon>Entelegynae</taxon>
        <taxon>Araneoidea</taxon>
        <taxon>Araneidae</taxon>
        <taxon>Caerostris</taxon>
    </lineage>
</organism>
<name>A0AAV4QMX2_CAEEX</name>
<evidence type="ECO:0000256" key="1">
    <source>
        <dbReference type="SAM" id="MobiDB-lite"/>
    </source>
</evidence>
<sequence>MKVVSPGKPNRMERHLSCNSHFPRTDTSRFPAKRQSVFPNEGERFSARRGEVRGWASTEGPSNRSFLPGKAPRGRTLCQSMRQNCGQTGPPTAPYDFPLTLTTQFLYRKFPCIPEGLASHRHPISDSFFFFCGRRHGFSEGRREH</sequence>
<comment type="caution">
    <text evidence="2">The sequence shown here is derived from an EMBL/GenBank/DDBJ whole genome shotgun (WGS) entry which is preliminary data.</text>
</comment>
<evidence type="ECO:0000313" key="2">
    <source>
        <dbReference type="EMBL" id="GIY09507.1"/>
    </source>
</evidence>